<dbReference type="RefSeq" id="WP_209845570.1">
    <property type="nucleotide sequence ID" value="NZ_CBCRVE010000001.1"/>
</dbReference>
<feature type="domain" description="Thioredoxin" evidence="1">
    <location>
        <begin position="6"/>
        <end position="82"/>
    </location>
</feature>
<dbReference type="CDD" id="cd02947">
    <property type="entry name" value="TRX_family"/>
    <property type="match status" value="1"/>
</dbReference>
<gene>
    <name evidence="2" type="ORF">J2Z20_000765</name>
</gene>
<evidence type="ECO:0000259" key="1">
    <source>
        <dbReference type="Pfam" id="PF00085"/>
    </source>
</evidence>
<dbReference type="Pfam" id="PF00085">
    <property type="entry name" value="Thioredoxin"/>
    <property type="match status" value="1"/>
</dbReference>
<reference evidence="2 3" key="1">
    <citation type="submission" date="2021-03" db="EMBL/GenBank/DDBJ databases">
        <title>Genomic Encyclopedia of Type Strains, Phase IV (KMG-IV): sequencing the most valuable type-strain genomes for metagenomic binning, comparative biology and taxonomic classification.</title>
        <authorList>
            <person name="Goeker M."/>
        </authorList>
    </citation>
    <scope>NUCLEOTIDE SEQUENCE [LARGE SCALE GENOMIC DNA]</scope>
    <source>
        <strain evidence="2 3">DSM 23491</strain>
    </source>
</reference>
<comment type="caution">
    <text evidence="2">The sequence shown here is derived from an EMBL/GenBank/DDBJ whole genome shotgun (WGS) entry which is preliminary data.</text>
</comment>
<dbReference type="SUPFAM" id="SSF52833">
    <property type="entry name" value="Thioredoxin-like"/>
    <property type="match status" value="1"/>
</dbReference>
<protein>
    <submittedName>
        <fullName evidence="2">Thiol-disulfide isomerase/thioredoxin</fullName>
    </submittedName>
</protein>
<evidence type="ECO:0000313" key="2">
    <source>
        <dbReference type="EMBL" id="MBP1935904.1"/>
    </source>
</evidence>
<keyword evidence="3" id="KW-1185">Reference proteome</keyword>
<dbReference type="Proteomes" id="UP001519273">
    <property type="component" value="Unassembled WGS sequence"/>
</dbReference>
<keyword evidence="2" id="KW-0413">Isomerase</keyword>
<dbReference type="InterPro" id="IPR013766">
    <property type="entry name" value="Thioredoxin_domain"/>
</dbReference>
<dbReference type="GO" id="GO:0016853">
    <property type="term" value="F:isomerase activity"/>
    <property type="evidence" value="ECO:0007669"/>
    <property type="project" value="UniProtKB-KW"/>
</dbReference>
<accession>A0ABS4H062</accession>
<organism evidence="2 3">
    <name type="scientific">Paenibacillus sediminis</name>
    <dbReference type="NCBI Taxonomy" id="664909"/>
    <lineage>
        <taxon>Bacteria</taxon>
        <taxon>Bacillati</taxon>
        <taxon>Bacillota</taxon>
        <taxon>Bacilli</taxon>
        <taxon>Bacillales</taxon>
        <taxon>Paenibacillaceae</taxon>
        <taxon>Paenibacillus</taxon>
    </lineage>
</organism>
<dbReference type="EMBL" id="JAGGKP010000001">
    <property type="protein sequence ID" value="MBP1935904.1"/>
    <property type="molecule type" value="Genomic_DNA"/>
</dbReference>
<dbReference type="Gene3D" id="3.40.30.10">
    <property type="entry name" value="Glutaredoxin"/>
    <property type="match status" value="1"/>
</dbReference>
<name>A0ABS4H062_9BACL</name>
<sequence length="106" mass="12372">MKEMGEKELFELIEKGNDPAAVFLYTPFCGTCKMTERMLEVVEQLISEEIIYRVNVNMTPNLVMRYKISSVPCIMLFDQNRDHDPKLLYQMNSVQHLLAEIRGVIE</sequence>
<proteinExistence type="predicted"/>
<evidence type="ECO:0000313" key="3">
    <source>
        <dbReference type="Proteomes" id="UP001519273"/>
    </source>
</evidence>
<dbReference type="InterPro" id="IPR036249">
    <property type="entry name" value="Thioredoxin-like_sf"/>
</dbReference>